<dbReference type="Proteomes" id="UP001054945">
    <property type="component" value="Unassembled WGS sequence"/>
</dbReference>
<evidence type="ECO:0000313" key="1">
    <source>
        <dbReference type="EMBL" id="GIY36812.1"/>
    </source>
</evidence>
<proteinExistence type="predicted"/>
<comment type="caution">
    <text evidence="1">The sequence shown here is derived from an EMBL/GenBank/DDBJ whole genome shotgun (WGS) entry which is preliminary data.</text>
</comment>
<reference evidence="1 2" key="1">
    <citation type="submission" date="2021-06" db="EMBL/GenBank/DDBJ databases">
        <title>Caerostris extrusa draft genome.</title>
        <authorList>
            <person name="Kono N."/>
            <person name="Arakawa K."/>
        </authorList>
    </citation>
    <scope>NUCLEOTIDE SEQUENCE [LARGE SCALE GENOMIC DNA]</scope>
</reference>
<keyword evidence="2" id="KW-1185">Reference proteome</keyword>
<name>A0AAV4SWH3_CAEEX</name>
<dbReference type="AlphaFoldDB" id="A0AAV4SWH3"/>
<accession>A0AAV4SWH3</accession>
<protein>
    <submittedName>
        <fullName evidence="1">Uncharacterized protein</fullName>
    </submittedName>
</protein>
<evidence type="ECO:0000313" key="2">
    <source>
        <dbReference type="Proteomes" id="UP001054945"/>
    </source>
</evidence>
<gene>
    <name evidence="1" type="ORF">CEXT_475251</name>
</gene>
<sequence length="184" mass="20713">MSAYKDVLINNRNTLCRIAHSPEEREKNEKRKKIGGARRIKRKVLGLERMTGKLAGRVVVWGGDCDHEAIGRESIRSVVTSAAFSYSLHFCGNPPTRLLIHLKKEKNENRKEKRKRKTEGAEELRGRFFGTGKIDGEMGWEVGGGVEIVTTKRLAVKAFDLWSHLPHLAIRSISVDSLLPPMIA</sequence>
<dbReference type="EMBL" id="BPLR01010093">
    <property type="protein sequence ID" value="GIY36812.1"/>
    <property type="molecule type" value="Genomic_DNA"/>
</dbReference>
<organism evidence="1 2">
    <name type="scientific">Caerostris extrusa</name>
    <name type="common">Bark spider</name>
    <name type="synonym">Caerostris bankana</name>
    <dbReference type="NCBI Taxonomy" id="172846"/>
    <lineage>
        <taxon>Eukaryota</taxon>
        <taxon>Metazoa</taxon>
        <taxon>Ecdysozoa</taxon>
        <taxon>Arthropoda</taxon>
        <taxon>Chelicerata</taxon>
        <taxon>Arachnida</taxon>
        <taxon>Araneae</taxon>
        <taxon>Araneomorphae</taxon>
        <taxon>Entelegynae</taxon>
        <taxon>Araneoidea</taxon>
        <taxon>Araneidae</taxon>
        <taxon>Caerostris</taxon>
    </lineage>
</organism>